<dbReference type="InterPro" id="IPR052353">
    <property type="entry name" value="Benzoxazolinone_Detox_Enz"/>
</dbReference>
<dbReference type="RefSeq" id="WP_316410114.1">
    <property type="nucleotide sequence ID" value="NZ_AP027081.1"/>
</dbReference>
<feature type="domain" description="MOSC" evidence="1">
    <location>
        <begin position="31"/>
        <end position="164"/>
    </location>
</feature>
<protein>
    <submittedName>
        <fullName evidence="2">Molybdenum cofactor biosynthesis protein</fullName>
    </submittedName>
</protein>
<dbReference type="GO" id="GO:0003824">
    <property type="term" value="F:catalytic activity"/>
    <property type="evidence" value="ECO:0007669"/>
    <property type="project" value="InterPro"/>
</dbReference>
<dbReference type="GO" id="GO:0030170">
    <property type="term" value="F:pyridoxal phosphate binding"/>
    <property type="evidence" value="ECO:0007669"/>
    <property type="project" value="InterPro"/>
</dbReference>
<dbReference type="Gene3D" id="2.40.33.20">
    <property type="entry name" value="PK beta-barrel domain-like"/>
    <property type="match status" value="1"/>
</dbReference>
<dbReference type="KEGG" id="msea:METESE_20910"/>
<dbReference type="AlphaFoldDB" id="A0AA48HF74"/>
<organism evidence="2 3">
    <name type="scientific">Mesoterricola sediminis</name>
    <dbReference type="NCBI Taxonomy" id="2927980"/>
    <lineage>
        <taxon>Bacteria</taxon>
        <taxon>Pseudomonadati</taxon>
        <taxon>Acidobacteriota</taxon>
        <taxon>Holophagae</taxon>
        <taxon>Holophagales</taxon>
        <taxon>Holophagaceae</taxon>
        <taxon>Mesoterricola</taxon>
    </lineage>
</organism>
<dbReference type="InterPro" id="IPR011037">
    <property type="entry name" value="Pyrv_Knase-like_insert_dom_sf"/>
</dbReference>
<dbReference type="Proteomes" id="UP001228113">
    <property type="component" value="Chromosome"/>
</dbReference>
<dbReference type="PANTHER" id="PTHR30212">
    <property type="entry name" value="PROTEIN YIIM"/>
    <property type="match status" value="1"/>
</dbReference>
<dbReference type="PANTHER" id="PTHR30212:SF2">
    <property type="entry name" value="PROTEIN YIIM"/>
    <property type="match status" value="1"/>
</dbReference>
<dbReference type="EMBL" id="AP027081">
    <property type="protein sequence ID" value="BDU77133.1"/>
    <property type="molecule type" value="Genomic_DNA"/>
</dbReference>
<keyword evidence="3" id="KW-1185">Reference proteome</keyword>
<evidence type="ECO:0000313" key="2">
    <source>
        <dbReference type="EMBL" id="BDU77133.1"/>
    </source>
</evidence>
<gene>
    <name evidence="2" type="ORF">METESE_20910</name>
</gene>
<name>A0AA48HF74_9BACT</name>
<sequence>MTMILTEIRVGGVQARVDAQGRTWRSAIAKVPAPGPVRLGALGLAGDAVGNRTVHGGPDQAVLAYAAAHYARWQAEGVAVEPGAFGENFLLDGLEDEEACIGDLFAVGQARVQVSHPRQPCATLARHLDRPDIVERVWTLRRGGWYLRVLQEGLVEAGQPLRLLARPNPGATVARVLSAQRNAASDPAEALALAGLEGLSAPWAERLAHPR</sequence>
<proteinExistence type="predicted"/>
<dbReference type="PROSITE" id="PS51340">
    <property type="entry name" value="MOSC"/>
    <property type="match status" value="1"/>
</dbReference>
<dbReference type="InterPro" id="IPR005302">
    <property type="entry name" value="MoCF_Sase_C"/>
</dbReference>
<reference evidence="2" key="1">
    <citation type="journal article" date="2023" name="Int. J. Syst. Evol. Microbiol.">
        <title>Mesoterricola silvestris gen. nov., sp. nov., Mesoterricola sediminis sp. nov., Geothrix oryzae sp. nov., Geothrix edaphica sp. nov., Geothrix rubra sp. nov., and Geothrix limicola sp. nov., six novel members of Acidobacteriota isolated from soils.</title>
        <authorList>
            <person name="Itoh H."/>
            <person name="Sugisawa Y."/>
            <person name="Mise K."/>
            <person name="Xu Z."/>
            <person name="Kuniyasu M."/>
            <person name="Ushijima N."/>
            <person name="Kawano K."/>
            <person name="Kobayashi E."/>
            <person name="Shiratori Y."/>
            <person name="Masuda Y."/>
            <person name="Senoo K."/>
        </authorList>
    </citation>
    <scope>NUCLEOTIDE SEQUENCE</scope>
    <source>
        <strain evidence="2">W786</strain>
    </source>
</reference>
<accession>A0AA48HF74</accession>
<evidence type="ECO:0000259" key="1">
    <source>
        <dbReference type="PROSITE" id="PS51340"/>
    </source>
</evidence>
<dbReference type="GO" id="GO:0030151">
    <property type="term" value="F:molybdenum ion binding"/>
    <property type="evidence" value="ECO:0007669"/>
    <property type="project" value="InterPro"/>
</dbReference>
<evidence type="ECO:0000313" key="3">
    <source>
        <dbReference type="Proteomes" id="UP001228113"/>
    </source>
</evidence>
<dbReference type="Pfam" id="PF03473">
    <property type="entry name" value="MOSC"/>
    <property type="match status" value="1"/>
</dbReference>
<dbReference type="SUPFAM" id="SSF50800">
    <property type="entry name" value="PK beta-barrel domain-like"/>
    <property type="match status" value="1"/>
</dbReference>